<dbReference type="AlphaFoldDB" id="A0A1M5JA25"/>
<dbReference type="GO" id="GO:0003677">
    <property type="term" value="F:DNA binding"/>
    <property type="evidence" value="ECO:0007669"/>
    <property type="project" value="UniProtKB-KW"/>
</dbReference>
<dbReference type="STRING" id="930117.SAMN05216225_10291"/>
<keyword evidence="1" id="KW-0678">Repressor</keyword>
<feature type="domain" description="HTH merR-type" evidence="5">
    <location>
        <begin position="4"/>
        <end position="72"/>
    </location>
</feature>
<evidence type="ECO:0000256" key="2">
    <source>
        <dbReference type="ARBA" id="ARBA00023015"/>
    </source>
</evidence>
<evidence type="ECO:0000313" key="7">
    <source>
        <dbReference type="Proteomes" id="UP000183988"/>
    </source>
</evidence>
<protein>
    <submittedName>
        <fullName evidence="6">MerR family transcriptional regulator, Zn(II)-responsive regulator of zntA</fullName>
    </submittedName>
</protein>
<dbReference type="InterPro" id="IPR009061">
    <property type="entry name" value="DNA-bd_dom_put_sf"/>
</dbReference>
<keyword evidence="4" id="KW-0804">Transcription</keyword>
<evidence type="ECO:0000256" key="1">
    <source>
        <dbReference type="ARBA" id="ARBA00022491"/>
    </source>
</evidence>
<dbReference type="PANTHER" id="PTHR30204:SF69">
    <property type="entry name" value="MERR-FAMILY TRANSCRIPTIONAL REGULATOR"/>
    <property type="match status" value="1"/>
</dbReference>
<gene>
    <name evidence="6" type="ORF">SAMN05216225_10291</name>
</gene>
<organism evidence="6 7">
    <name type="scientific">Ornithinibacillus halophilus</name>
    <dbReference type="NCBI Taxonomy" id="930117"/>
    <lineage>
        <taxon>Bacteria</taxon>
        <taxon>Bacillati</taxon>
        <taxon>Bacillota</taxon>
        <taxon>Bacilli</taxon>
        <taxon>Bacillales</taxon>
        <taxon>Bacillaceae</taxon>
        <taxon>Ornithinibacillus</taxon>
    </lineage>
</organism>
<dbReference type="Proteomes" id="UP000183988">
    <property type="component" value="Unassembled WGS sequence"/>
</dbReference>
<accession>A0A1M5JA25</accession>
<keyword evidence="2" id="KW-0805">Transcription regulation</keyword>
<dbReference type="CDD" id="cd00592">
    <property type="entry name" value="HTH_MerR-like"/>
    <property type="match status" value="1"/>
</dbReference>
<name>A0A1M5JA25_9BACI</name>
<dbReference type="InterPro" id="IPR000551">
    <property type="entry name" value="MerR-type_HTH_dom"/>
</dbReference>
<dbReference type="SUPFAM" id="SSF46955">
    <property type="entry name" value="Putative DNA-binding domain"/>
    <property type="match status" value="1"/>
</dbReference>
<keyword evidence="7" id="KW-1185">Reference proteome</keyword>
<dbReference type="Gene3D" id="1.10.1660.10">
    <property type="match status" value="1"/>
</dbReference>
<keyword evidence="3" id="KW-0238">DNA-binding</keyword>
<dbReference type="RefSeq" id="WP_072891069.1">
    <property type="nucleotide sequence ID" value="NZ_FQVW01000029.1"/>
</dbReference>
<dbReference type="EMBL" id="FQVW01000029">
    <property type="protein sequence ID" value="SHG37225.1"/>
    <property type="molecule type" value="Genomic_DNA"/>
</dbReference>
<dbReference type="OrthoDB" id="9811174at2"/>
<evidence type="ECO:0000256" key="4">
    <source>
        <dbReference type="ARBA" id="ARBA00023163"/>
    </source>
</evidence>
<dbReference type="SMART" id="SM00422">
    <property type="entry name" value="HTH_MERR"/>
    <property type="match status" value="1"/>
</dbReference>
<dbReference type="GO" id="GO:0003700">
    <property type="term" value="F:DNA-binding transcription factor activity"/>
    <property type="evidence" value="ECO:0007669"/>
    <property type="project" value="InterPro"/>
</dbReference>
<proteinExistence type="predicted"/>
<dbReference type="Pfam" id="PF13411">
    <property type="entry name" value="MerR_1"/>
    <property type="match status" value="1"/>
</dbReference>
<reference evidence="6 7" key="1">
    <citation type="submission" date="2016-11" db="EMBL/GenBank/DDBJ databases">
        <authorList>
            <person name="Jaros S."/>
            <person name="Januszkiewicz K."/>
            <person name="Wedrychowicz H."/>
        </authorList>
    </citation>
    <scope>NUCLEOTIDE SEQUENCE [LARGE SCALE GENOMIC DNA]</scope>
    <source>
        <strain evidence="6 7">IBRC-M 10683</strain>
    </source>
</reference>
<sequence length="156" mass="18476">MEKLYSIQEVSQKLGISKDTLRYYDRIGILSPTRDDNMYRKYSRNDLITLMNIQIMQYADFSLEEIKEKLIGIYKMETIDFAYCEDVASFLDAKNAEIRKKITHLEKVSQLLDMAAETLRDFNKESDRRLAEFVLELYKDIRENEPEIAEEGCDYN</sequence>
<evidence type="ECO:0000313" key="6">
    <source>
        <dbReference type="EMBL" id="SHG37225.1"/>
    </source>
</evidence>
<dbReference type="PROSITE" id="PS50937">
    <property type="entry name" value="HTH_MERR_2"/>
    <property type="match status" value="1"/>
</dbReference>
<dbReference type="PANTHER" id="PTHR30204">
    <property type="entry name" value="REDOX-CYCLING DRUG-SENSING TRANSCRIPTIONAL ACTIVATOR SOXR"/>
    <property type="match status" value="1"/>
</dbReference>
<evidence type="ECO:0000259" key="5">
    <source>
        <dbReference type="PROSITE" id="PS50937"/>
    </source>
</evidence>
<dbReference type="InterPro" id="IPR047057">
    <property type="entry name" value="MerR_fam"/>
</dbReference>
<evidence type="ECO:0000256" key="3">
    <source>
        <dbReference type="ARBA" id="ARBA00023125"/>
    </source>
</evidence>